<proteinExistence type="predicted"/>
<comment type="caution">
    <text evidence="2">The sequence shown here is derived from an EMBL/GenBank/DDBJ whole genome shotgun (WGS) entry which is preliminary data.</text>
</comment>
<accession>A0ABY1WL63</accession>
<evidence type="ECO:0000313" key="3">
    <source>
        <dbReference type="Proteomes" id="UP000292544"/>
    </source>
</evidence>
<evidence type="ECO:0000256" key="1">
    <source>
        <dbReference type="SAM" id="SignalP"/>
    </source>
</evidence>
<sequence length="211" mass="23081">MMRISHFVQIATVMMLLLAGTASAAIIGVGEGGRIIDAPAVIDDDSVFCSAFSEQGECEMLGFDERQGVGLANNLSVDQGVLASGDIDSHMIFLNTMGRVSAKLTVDWYFDGKIIGVMSDRNGKLEALASAILGAEGTRYPDWFKLRGLENNDWYKVDGNKLTFHSYVKEPGDWIRVVTRAMIPDTSAIFLCFCLLALLGWRQCLADTNDL</sequence>
<keyword evidence="1" id="KW-0732">Signal</keyword>
<dbReference type="EMBL" id="SHLY01000008">
    <property type="protein sequence ID" value="TAA41090.1"/>
    <property type="molecule type" value="Genomic_DNA"/>
</dbReference>
<feature type="signal peptide" evidence="1">
    <location>
        <begin position="1"/>
        <end position="24"/>
    </location>
</feature>
<feature type="chain" id="PRO_5047035803" evidence="1">
    <location>
        <begin position="25"/>
        <end position="211"/>
    </location>
</feature>
<name>A0ABY1WL63_9GAMM</name>
<organism evidence="2 3">
    <name type="scientific">Corallincola spongiicola</name>
    <dbReference type="NCBI Taxonomy" id="2520508"/>
    <lineage>
        <taxon>Bacteria</taxon>
        <taxon>Pseudomonadati</taxon>
        <taxon>Pseudomonadota</taxon>
        <taxon>Gammaproteobacteria</taxon>
        <taxon>Alteromonadales</taxon>
        <taxon>Psychromonadaceae</taxon>
        <taxon>Corallincola</taxon>
    </lineage>
</organism>
<keyword evidence="3" id="KW-1185">Reference proteome</keyword>
<dbReference type="Proteomes" id="UP000292544">
    <property type="component" value="Unassembled WGS sequence"/>
</dbReference>
<dbReference type="RefSeq" id="WP_130567851.1">
    <property type="nucleotide sequence ID" value="NZ_SHLY01000008.1"/>
</dbReference>
<gene>
    <name evidence="2" type="ORF">EXY25_17470</name>
</gene>
<reference evidence="3" key="1">
    <citation type="submission" date="2019-02" db="EMBL/GenBank/DDBJ databases">
        <title>Draft genome sequence of Muricauda sp. 176CP4-71.</title>
        <authorList>
            <person name="Park J.-S."/>
        </authorList>
    </citation>
    <scope>NUCLEOTIDE SEQUENCE [LARGE SCALE GENOMIC DNA]</scope>
    <source>
        <strain evidence="3">176GS2-150</strain>
    </source>
</reference>
<evidence type="ECO:0000313" key="2">
    <source>
        <dbReference type="EMBL" id="TAA41090.1"/>
    </source>
</evidence>
<protein>
    <submittedName>
        <fullName evidence="2">Uncharacterized protein</fullName>
    </submittedName>
</protein>